<reference evidence="2" key="1">
    <citation type="submission" date="2022-07" db="EMBL/GenBank/DDBJ databases">
        <title>Genome Sequence of Xylaria arbuscula.</title>
        <authorList>
            <person name="Buettner E."/>
        </authorList>
    </citation>
    <scope>NUCLEOTIDE SEQUENCE</scope>
    <source>
        <strain evidence="2">VT107</strain>
    </source>
</reference>
<protein>
    <submittedName>
        <fullName evidence="2">Uncharacterized protein</fullName>
    </submittedName>
</protein>
<gene>
    <name evidence="2" type="ORF">NPX13_g2301</name>
</gene>
<dbReference type="Proteomes" id="UP001148614">
    <property type="component" value="Unassembled WGS sequence"/>
</dbReference>
<organism evidence="2 3">
    <name type="scientific">Xylaria arbuscula</name>
    <dbReference type="NCBI Taxonomy" id="114810"/>
    <lineage>
        <taxon>Eukaryota</taxon>
        <taxon>Fungi</taxon>
        <taxon>Dikarya</taxon>
        <taxon>Ascomycota</taxon>
        <taxon>Pezizomycotina</taxon>
        <taxon>Sordariomycetes</taxon>
        <taxon>Xylariomycetidae</taxon>
        <taxon>Xylariales</taxon>
        <taxon>Xylariaceae</taxon>
        <taxon>Xylaria</taxon>
    </lineage>
</organism>
<keyword evidence="3" id="KW-1185">Reference proteome</keyword>
<evidence type="ECO:0000256" key="1">
    <source>
        <dbReference type="SAM" id="MobiDB-lite"/>
    </source>
</evidence>
<evidence type="ECO:0000313" key="3">
    <source>
        <dbReference type="Proteomes" id="UP001148614"/>
    </source>
</evidence>
<sequence length="104" mass="11601">MPTFEITPNANNPSSSRQPNLSETNNNNNCISANTDCSVEVVDISDDYDMEFDGDDDGEPGTKHHIKLKLTTKTKQARRNYARDHFQSDEDANGAEEANMYSSL</sequence>
<evidence type="ECO:0000313" key="2">
    <source>
        <dbReference type="EMBL" id="KAJ3578264.1"/>
    </source>
</evidence>
<proteinExistence type="predicted"/>
<accession>A0A9W8NK14</accession>
<feature type="region of interest" description="Disordered" evidence="1">
    <location>
        <begin position="1"/>
        <end position="33"/>
    </location>
</feature>
<dbReference type="AlphaFoldDB" id="A0A9W8NK14"/>
<comment type="caution">
    <text evidence="2">The sequence shown here is derived from an EMBL/GenBank/DDBJ whole genome shotgun (WGS) entry which is preliminary data.</text>
</comment>
<dbReference type="EMBL" id="JANPWZ010000237">
    <property type="protein sequence ID" value="KAJ3578264.1"/>
    <property type="molecule type" value="Genomic_DNA"/>
</dbReference>
<feature type="region of interest" description="Disordered" evidence="1">
    <location>
        <begin position="77"/>
        <end position="104"/>
    </location>
</feature>
<name>A0A9W8NK14_9PEZI</name>